<dbReference type="Proteomes" id="UP001152755">
    <property type="component" value="Unassembled WGS sequence"/>
</dbReference>
<keyword evidence="3" id="KW-1185">Reference proteome</keyword>
<proteinExistence type="predicted"/>
<feature type="transmembrane region" description="Helical" evidence="1">
    <location>
        <begin position="122"/>
        <end position="146"/>
    </location>
</feature>
<keyword evidence="1" id="KW-1133">Transmembrane helix</keyword>
<feature type="transmembrane region" description="Helical" evidence="1">
    <location>
        <begin position="21"/>
        <end position="42"/>
    </location>
</feature>
<dbReference type="AlphaFoldDB" id="A0A9X4LWT0"/>
<reference evidence="2" key="1">
    <citation type="submission" date="2022-08" db="EMBL/GenBank/DDBJ databases">
        <title>Genome analysis of Corynebacteriales strain.</title>
        <authorList>
            <person name="Lee S.D."/>
        </authorList>
    </citation>
    <scope>NUCLEOTIDE SEQUENCE</scope>
    <source>
        <strain evidence="2">D3-21</strain>
    </source>
</reference>
<dbReference type="EMBL" id="JANRHA010000002">
    <property type="protein sequence ID" value="MDG3013843.1"/>
    <property type="molecule type" value="Genomic_DNA"/>
</dbReference>
<gene>
    <name evidence="2" type="ORF">NVS88_04640</name>
</gene>
<name>A0A9X4LWT0_9ACTN</name>
<evidence type="ECO:0000313" key="2">
    <source>
        <dbReference type="EMBL" id="MDG3013843.1"/>
    </source>
</evidence>
<protein>
    <submittedName>
        <fullName evidence="2">Oxidoreductase</fullName>
    </submittedName>
</protein>
<evidence type="ECO:0000256" key="1">
    <source>
        <dbReference type="SAM" id="Phobius"/>
    </source>
</evidence>
<keyword evidence="1" id="KW-0472">Membrane</keyword>
<dbReference type="RefSeq" id="WP_277832776.1">
    <property type="nucleotide sequence ID" value="NZ_JAAIVF010000003.1"/>
</dbReference>
<keyword evidence="1" id="KW-0812">Transmembrane</keyword>
<organism evidence="2 3">
    <name type="scientific">Speluncibacter jeojiensis</name>
    <dbReference type="NCBI Taxonomy" id="2710754"/>
    <lineage>
        <taxon>Bacteria</taxon>
        <taxon>Bacillati</taxon>
        <taxon>Actinomycetota</taxon>
        <taxon>Actinomycetes</taxon>
        <taxon>Mycobacteriales</taxon>
        <taxon>Speluncibacteraceae</taxon>
        <taxon>Speluncibacter</taxon>
    </lineage>
</organism>
<comment type="caution">
    <text evidence="2">The sequence shown here is derived from an EMBL/GenBank/DDBJ whole genome shotgun (WGS) entry which is preliminary data.</text>
</comment>
<accession>A0A9X4LWT0</accession>
<feature type="transmembrane region" description="Helical" evidence="1">
    <location>
        <begin position="54"/>
        <end position="73"/>
    </location>
</feature>
<evidence type="ECO:0000313" key="3">
    <source>
        <dbReference type="Proteomes" id="UP001152755"/>
    </source>
</evidence>
<feature type="transmembrane region" description="Helical" evidence="1">
    <location>
        <begin position="85"/>
        <end position="102"/>
    </location>
</feature>
<sequence length="155" mass="16741">MWRGTRLYRMLTAYRYLAFNLPRAVTGSGMVLLLGVAAPQIYAVTEGRSLPAYLVAYLCLLVVGLLLAACSLLTGGSADDQPRGWWAGSAMCVIFFGVYLGSRGAGLPGMPELKGWWDYAPGTFAGAFALAYLGLHGSIILGINVAHPQRRCWHE</sequence>